<proteinExistence type="predicted"/>
<sequence>MCSESSPKRPRVYLHVGAPKTGTTFLQGVLWENRGSLEQQNVWLPGAHPEDHFNAGFDLRGVEQDADDPRERWAGAWDAMAAEIRGSGSGSDVVVVSDERLAACTIEEVARSVASLAPAEVHVVYTTRGLAELFPAEWQEHVKDGGDTRTFDAWLRDVVAAKDEGGEWFWEVHDVTDVLRRWGSAVPAERLHVLTLPPPGSPPELLWERFTSVLGIDPGGVDTGVRANSSIGAEGAQVLRLVNEALPPDFPVWHRVLLARDLLAHTILATRETKTRITLPAEWAQWVREYTDQLVAELKSQDFHVVGDLNELMPGDDVFERTAELNPSDVLDTATDSIARLLVHMSNERDLAREEARQEEAERIHREHRQLAPVDRIKRTVVELGEQWKLVRTMLVVWRKMKSLRK</sequence>
<feature type="coiled-coil region" evidence="1">
    <location>
        <begin position="342"/>
        <end position="371"/>
    </location>
</feature>
<dbReference type="InterPro" id="IPR027417">
    <property type="entry name" value="P-loop_NTPase"/>
</dbReference>
<keyword evidence="1" id="KW-0175">Coiled coil</keyword>
<evidence type="ECO:0000256" key="1">
    <source>
        <dbReference type="SAM" id="Coils"/>
    </source>
</evidence>
<accession>A0ABW2LL15</accession>
<organism evidence="2 3">
    <name type="scientific">Saccharopolyspora griseoalba</name>
    <dbReference type="NCBI Taxonomy" id="1431848"/>
    <lineage>
        <taxon>Bacteria</taxon>
        <taxon>Bacillati</taxon>
        <taxon>Actinomycetota</taxon>
        <taxon>Actinomycetes</taxon>
        <taxon>Pseudonocardiales</taxon>
        <taxon>Pseudonocardiaceae</taxon>
        <taxon>Saccharopolyspora</taxon>
    </lineage>
</organism>
<protein>
    <recommendedName>
        <fullName evidence="4">Sulfotransferase family protein</fullName>
    </recommendedName>
</protein>
<evidence type="ECO:0000313" key="2">
    <source>
        <dbReference type="EMBL" id="MFC7342034.1"/>
    </source>
</evidence>
<dbReference type="Proteomes" id="UP001596504">
    <property type="component" value="Unassembled WGS sequence"/>
</dbReference>
<evidence type="ECO:0000313" key="3">
    <source>
        <dbReference type="Proteomes" id="UP001596504"/>
    </source>
</evidence>
<comment type="caution">
    <text evidence="2">The sequence shown here is derived from an EMBL/GenBank/DDBJ whole genome shotgun (WGS) entry which is preliminary data.</text>
</comment>
<dbReference type="Gene3D" id="3.40.50.300">
    <property type="entry name" value="P-loop containing nucleotide triphosphate hydrolases"/>
    <property type="match status" value="1"/>
</dbReference>
<evidence type="ECO:0008006" key="4">
    <source>
        <dbReference type="Google" id="ProtNLM"/>
    </source>
</evidence>
<gene>
    <name evidence="2" type="ORF">ACFQRI_11495</name>
</gene>
<name>A0ABW2LL15_9PSEU</name>
<dbReference type="EMBL" id="JBHTCJ010000005">
    <property type="protein sequence ID" value="MFC7342034.1"/>
    <property type="molecule type" value="Genomic_DNA"/>
</dbReference>
<reference evidence="3" key="1">
    <citation type="journal article" date="2019" name="Int. J. Syst. Evol. Microbiol.">
        <title>The Global Catalogue of Microorganisms (GCM) 10K type strain sequencing project: providing services to taxonomists for standard genome sequencing and annotation.</title>
        <authorList>
            <consortium name="The Broad Institute Genomics Platform"/>
            <consortium name="The Broad Institute Genome Sequencing Center for Infectious Disease"/>
            <person name="Wu L."/>
            <person name="Ma J."/>
        </authorList>
    </citation>
    <scope>NUCLEOTIDE SEQUENCE [LARGE SCALE GENOMIC DNA]</scope>
    <source>
        <strain evidence="3">WLHS5</strain>
    </source>
</reference>
<keyword evidence="3" id="KW-1185">Reference proteome</keyword>
<dbReference type="SUPFAM" id="SSF52540">
    <property type="entry name" value="P-loop containing nucleoside triphosphate hydrolases"/>
    <property type="match status" value="1"/>
</dbReference>
<dbReference type="RefSeq" id="WP_380667515.1">
    <property type="nucleotide sequence ID" value="NZ_JBHTCJ010000005.1"/>
</dbReference>